<dbReference type="OrthoDB" id="5515156at2"/>
<protein>
    <submittedName>
        <fullName evidence="1">Uncharacterized protein</fullName>
    </submittedName>
</protein>
<gene>
    <name evidence="1" type="ORF">SOCEGT47_002100</name>
</gene>
<evidence type="ECO:0000313" key="1">
    <source>
        <dbReference type="EMBL" id="AUX19758.1"/>
    </source>
</evidence>
<dbReference type="AlphaFoldDB" id="A0A4P2PT84"/>
<evidence type="ECO:0000313" key="2">
    <source>
        <dbReference type="Proteomes" id="UP000295781"/>
    </source>
</evidence>
<dbReference type="EMBL" id="CP012670">
    <property type="protein sequence ID" value="AUX19758.1"/>
    <property type="molecule type" value="Genomic_DNA"/>
</dbReference>
<name>A0A4P2PT84_SORCE</name>
<accession>A0A4P2PT84</accession>
<sequence>MDLSKVLSGLSGCMVVAASLTGCIRVDGDELEPEGGSLTIALRIDHNDDPSQCFVYDVDALAVAITGEAGFVTEAVADCHDLGMTFDGLLPGRYDVEVRLLDSAGDLKSEIVRRSGVAVESGSDRVLEVDFAFDWIDA</sequence>
<reference evidence="1 2" key="1">
    <citation type="submission" date="2015-09" db="EMBL/GenBank/DDBJ databases">
        <title>Sorangium comparison.</title>
        <authorList>
            <person name="Zaburannyi N."/>
            <person name="Bunk B."/>
            <person name="Overmann J."/>
            <person name="Mueller R."/>
        </authorList>
    </citation>
    <scope>NUCLEOTIDE SEQUENCE [LARGE SCALE GENOMIC DNA]</scope>
    <source>
        <strain evidence="1 2">So ceGT47</strain>
    </source>
</reference>
<proteinExistence type="predicted"/>
<dbReference type="RefSeq" id="WP_129344454.1">
    <property type="nucleotide sequence ID" value="NZ_CP012670.1"/>
</dbReference>
<organism evidence="1 2">
    <name type="scientific">Sorangium cellulosum</name>
    <name type="common">Polyangium cellulosum</name>
    <dbReference type="NCBI Taxonomy" id="56"/>
    <lineage>
        <taxon>Bacteria</taxon>
        <taxon>Pseudomonadati</taxon>
        <taxon>Myxococcota</taxon>
        <taxon>Polyangia</taxon>
        <taxon>Polyangiales</taxon>
        <taxon>Polyangiaceae</taxon>
        <taxon>Sorangium</taxon>
    </lineage>
</organism>
<dbReference type="PROSITE" id="PS51257">
    <property type="entry name" value="PROKAR_LIPOPROTEIN"/>
    <property type="match status" value="1"/>
</dbReference>
<dbReference type="Proteomes" id="UP000295781">
    <property type="component" value="Chromosome"/>
</dbReference>